<dbReference type="EMBL" id="JAOPGA020000870">
    <property type="protein sequence ID" value="KAL0482551.1"/>
    <property type="molecule type" value="Genomic_DNA"/>
</dbReference>
<dbReference type="AlphaFoldDB" id="A0AAW2Z0A3"/>
<protein>
    <recommendedName>
        <fullName evidence="1">DUF4476 domain-containing protein</fullName>
    </recommendedName>
</protein>
<name>A0AAW2Z0A3_9EUKA</name>
<accession>A0AAW2Z0A3</accession>
<gene>
    <name evidence="2" type="ORF">AKO1_014443</name>
</gene>
<dbReference type="Pfam" id="PF14771">
    <property type="entry name" value="DUF4476"/>
    <property type="match status" value="1"/>
</dbReference>
<evidence type="ECO:0000313" key="2">
    <source>
        <dbReference type="EMBL" id="KAL0482551.1"/>
    </source>
</evidence>
<sequence>MGPNLNGEESRRTIVLPSFISDNLGTQVPNVFACVRSDPNSPNEQTFSLSVSTVNVDSFDVVVHKICNDNNSTWNQNLMVDYVVVSDHSIINNYKQESVRTTNEFMSTNAVYGTTTSSNYVNDPYIQSVNYQKPVLPPPPTTTVGLQNQYAPTKRTLPPTPNYKLSDFFETPTSYTSPSNQSYQPAYSHTQNQSYDYNYNHPQQSYYNQPYNYDAGYNTYQGTSTGQQSSTYLDQNSYQGYDQVDKPHVVNGIDLVKKLRTLTGPESKMDLLLLYSYDEVNSPLKDFELGDVVSEFHTGPDRELALSTIISSRKLTMLRVDQVLDVINQFDANSRLSALADLAPFVSDLVNAKQLVDVLPTEYDKQQAKP</sequence>
<organism evidence="2 3">
    <name type="scientific">Acrasis kona</name>
    <dbReference type="NCBI Taxonomy" id="1008807"/>
    <lineage>
        <taxon>Eukaryota</taxon>
        <taxon>Discoba</taxon>
        <taxon>Heterolobosea</taxon>
        <taxon>Tetramitia</taxon>
        <taxon>Eutetramitia</taxon>
        <taxon>Acrasidae</taxon>
        <taxon>Acrasis</taxon>
    </lineage>
</organism>
<comment type="caution">
    <text evidence="2">The sequence shown here is derived from an EMBL/GenBank/DDBJ whole genome shotgun (WGS) entry which is preliminary data.</text>
</comment>
<dbReference type="Proteomes" id="UP001431209">
    <property type="component" value="Unassembled WGS sequence"/>
</dbReference>
<keyword evidence="3" id="KW-1185">Reference proteome</keyword>
<evidence type="ECO:0000313" key="3">
    <source>
        <dbReference type="Proteomes" id="UP001431209"/>
    </source>
</evidence>
<evidence type="ECO:0000259" key="1">
    <source>
        <dbReference type="Pfam" id="PF14771"/>
    </source>
</evidence>
<reference evidence="2 3" key="1">
    <citation type="submission" date="2024-03" db="EMBL/GenBank/DDBJ databases">
        <title>The Acrasis kona genome and developmental transcriptomes reveal deep origins of eukaryotic multicellular pathways.</title>
        <authorList>
            <person name="Sheikh S."/>
            <person name="Fu C.-J."/>
            <person name="Brown M.W."/>
            <person name="Baldauf S.L."/>
        </authorList>
    </citation>
    <scope>NUCLEOTIDE SEQUENCE [LARGE SCALE GENOMIC DNA]</scope>
    <source>
        <strain evidence="2 3">ATCC MYA-3509</strain>
    </source>
</reference>
<feature type="non-terminal residue" evidence="2">
    <location>
        <position position="370"/>
    </location>
</feature>
<proteinExistence type="predicted"/>
<feature type="domain" description="DUF4476" evidence="1">
    <location>
        <begin position="306"/>
        <end position="369"/>
    </location>
</feature>
<dbReference type="InterPro" id="IPR028011">
    <property type="entry name" value="DUF4476"/>
</dbReference>